<dbReference type="InterPro" id="IPR052558">
    <property type="entry name" value="Siderophore_Hydrolase_D"/>
</dbReference>
<keyword evidence="2" id="KW-0378">Hydrolase</keyword>
<protein>
    <recommendedName>
        <fullName evidence="5">Alpha/beta superfamily hydrolase</fullName>
    </recommendedName>
</protein>
<name>A0A318TTK4_9BACL</name>
<evidence type="ECO:0000313" key="3">
    <source>
        <dbReference type="EMBL" id="PYF06388.1"/>
    </source>
</evidence>
<dbReference type="OrthoDB" id="9784036at2"/>
<dbReference type="InterPro" id="IPR029058">
    <property type="entry name" value="AB_hydrolase_fold"/>
</dbReference>
<dbReference type="AlphaFoldDB" id="A0A318TTK4"/>
<dbReference type="InterPro" id="IPR000801">
    <property type="entry name" value="Esterase-like"/>
</dbReference>
<dbReference type="PANTHER" id="PTHR40841:SF2">
    <property type="entry name" value="SIDEROPHORE-DEGRADING ESTERASE (EUROFUNG)"/>
    <property type="match status" value="1"/>
</dbReference>
<evidence type="ECO:0000256" key="1">
    <source>
        <dbReference type="ARBA" id="ARBA00005622"/>
    </source>
</evidence>
<evidence type="ECO:0000256" key="2">
    <source>
        <dbReference type="ARBA" id="ARBA00022801"/>
    </source>
</evidence>
<gene>
    <name evidence="3" type="ORF">BJ095_11091</name>
</gene>
<evidence type="ECO:0000313" key="4">
    <source>
        <dbReference type="Proteomes" id="UP000247416"/>
    </source>
</evidence>
<accession>A0A318TTK4</accession>
<proteinExistence type="inferred from homology"/>
<dbReference type="SUPFAM" id="SSF53474">
    <property type="entry name" value="alpha/beta-Hydrolases"/>
    <property type="match status" value="1"/>
</dbReference>
<dbReference type="Pfam" id="PF00756">
    <property type="entry name" value="Esterase"/>
    <property type="match status" value="1"/>
</dbReference>
<comment type="caution">
    <text evidence="3">The sequence shown here is derived from an EMBL/GenBank/DDBJ whole genome shotgun (WGS) entry which is preliminary data.</text>
</comment>
<sequence>MSNFTIDSKNTNYQYDISVYVPNMETPKEGFPIIYVLDGRSYFDFAKQTINLQVRNSPKTKIEGAIVVGIGHQENGESLRRFLDFTAPASDYHFPEHTKGKWVEINELGGAENFSRFIEEELKPVIEARYPINKNKQTLYGHSLSGYFVLWSYLTKNKCFQAYLAVSPSLWWNDEELFQYLENEDVKENCSVFIIAGEQEGFMVTDAIRFYDKLPTCETKQLYIAPEENHASVVPTTMSRAFRFLTEINK</sequence>
<dbReference type="EMBL" id="QJTJ01000010">
    <property type="protein sequence ID" value="PYF06388.1"/>
    <property type="molecule type" value="Genomic_DNA"/>
</dbReference>
<dbReference type="GO" id="GO:0016788">
    <property type="term" value="F:hydrolase activity, acting on ester bonds"/>
    <property type="evidence" value="ECO:0007669"/>
    <property type="project" value="TreeGrafter"/>
</dbReference>
<keyword evidence="4" id="KW-1185">Reference proteome</keyword>
<dbReference type="RefSeq" id="WP_107935137.1">
    <property type="nucleotide sequence ID" value="NZ_CP085009.1"/>
</dbReference>
<evidence type="ECO:0008006" key="5">
    <source>
        <dbReference type="Google" id="ProtNLM"/>
    </source>
</evidence>
<reference evidence="3 4" key="1">
    <citation type="submission" date="2018-06" db="EMBL/GenBank/DDBJ databases">
        <title>Genomic Encyclopedia of Archaeal and Bacterial Type Strains, Phase II (KMG-II): from individual species to whole genera.</title>
        <authorList>
            <person name="Goeker M."/>
        </authorList>
    </citation>
    <scope>NUCLEOTIDE SEQUENCE [LARGE SCALE GENOMIC DNA]</scope>
    <source>
        <strain evidence="3 4">KACC 16626</strain>
    </source>
</reference>
<dbReference type="PANTHER" id="PTHR40841">
    <property type="entry name" value="SIDEROPHORE TRIACETYLFUSARININE C ESTERASE"/>
    <property type="match status" value="1"/>
</dbReference>
<dbReference type="Gene3D" id="3.40.50.1820">
    <property type="entry name" value="alpha/beta hydrolase"/>
    <property type="match status" value="1"/>
</dbReference>
<dbReference type="Proteomes" id="UP000247416">
    <property type="component" value="Unassembled WGS sequence"/>
</dbReference>
<organism evidence="3 4">
    <name type="scientific">Ureibacillus chungkukjangi</name>
    <dbReference type="NCBI Taxonomy" id="1202712"/>
    <lineage>
        <taxon>Bacteria</taxon>
        <taxon>Bacillati</taxon>
        <taxon>Bacillota</taxon>
        <taxon>Bacilli</taxon>
        <taxon>Bacillales</taxon>
        <taxon>Caryophanaceae</taxon>
        <taxon>Ureibacillus</taxon>
    </lineage>
</organism>
<comment type="similarity">
    <text evidence="1">Belongs to the esterase D family.</text>
</comment>